<feature type="domain" description="C2H2-type" evidence="6">
    <location>
        <begin position="288"/>
        <end position="316"/>
    </location>
</feature>
<dbReference type="PANTHER" id="PTHR24379:SF117">
    <property type="entry name" value="ZINC FINGER PROTEIN WECKLE"/>
    <property type="match status" value="1"/>
</dbReference>
<keyword evidence="4" id="KW-0862">Zinc</keyword>
<dbReference type="PANTHER" id="PTHR24379">
    <property type="entry name" value="KRAB AND ZINC FINGER DOMAIN-CONTAINING"/>
    <property type="match status" value="1"/>
</dbReference>
<sequence length="378" mass="43846">MNLHQQTENQLKITHLDCHSEDRNNENIIIEVKETIMPENNNTEKTEAPDSPEFQTVYCDEPEFVDSSSEALFEESDSEVQTLDISNNPSMFEELAEDEPVNIIEDIPNEVLVYTCQPEHNDNPMDKFVCIKCNLITGCIFCLKSHYESIHLNLGLVQYRCHQITYLRNYTEICHKCNLVCESKEEMIEHRQIHFVVCDICNMSFDSALYFSNHCKATHKTYEVAISCDLCESWFKVLENLSDHYQNIHEMILCIVCYKRFSNVEELVLHHQSHKITLKSPPKPVLPYACSKCNQAFAEISELSSHLVKAHPTKKESHGISTKKRRNNTPKEKPIKKWRITYDDCGGLSQEDIILETAEEEEIFGIEFSDDEVKIEIE</sequence>
<dbReference type="SMART" id="SM00355">
    <property type="entry name" value="ZnF_C2H2"/>
    <property type="match status" value="6"/>
</dbReference>
<dbReference type="PROSITE" id="PS50157">
    <property type="entry name" value="ZINC_FINGER_C2H2_2"/>
    <property type="match status" value="1"/>
</dbReference>
<evidence type="ECO:0000313" key="7">
    <source>
        <dbReference type="EMBL" id="CAG9770975.1"/>
    </source>
</evidence>
<evidence type="ECO:0000313" key="8">
    <source>
        <dbReference type="Proteomes" id="UP001152799"/>
    </source>
</evidence>
<gene>
    <name evidence="7" type="ORF">CEUTPL_LOCUS11417</name>
</gene>
<dbReference type="AlphaFoldDB" id="A0A9N9MZT6"/>
<evidence type="ECO:0000256" key="1">
    <source>
        <dbReference type="ARBA" id="ARBA00022723"/>
    </source>
</evidence>
<dbReference type="SUPFAM" id="SSF57667">
    <property type="entry name" value="beta-beta-alpha zinc fingers"/>
    <property type="match status" value="1"/>
</dbReference>
<evidence type="ECO:0000256" key="5">
    <source>
        <dbReference type="PROSITE-ProRule" id="PRU00042"/>
    </source>
</evidence>
<keyword evidence="8" id="KW-1185">Reference proteome</keyword>
<keyword evidence="3 5" id="KW-0863">Zinc-finger</keyword>
<evidence type="ECO:0000256" key="2">
    <source>
        <dbReference type="ARBA" id="ARBA00022737"/>
    </source>
</evidence>
<keyword evidence="1" id="KW-0479">Metal-binding</keyword>
<dbReference type="PROSITE" id="PS00028">
    <property type="entry name" value="ZINC_FINGER_C2H2_1"/>
    <property type="match status" value="3"/>
</dbReference>
<organism evidence="7 8">
    <name type="scientific">Ceutorhynchus assimilis</name>
    <name type="common">cabbage seed weevil</name>
    <dbReference type="NCBI Taxonomy" id="467358"/>
    <lineage>
        <taxon>Eukaryota</taxon>
        <taxon>Metazoa</taxon>
        <taxon>Ecdysozoa</taxon>
        <taxon>Arthropoda</taxon>
        <taxon>Hexapoda</taxon>
        <taxon>Insecta</taxon>
        <taxon>Pterygota</taxon>
        <taxon>Neoptera</taxon>
        <taxon>Endopterygota</taxon>
        <taxon>Coleoptera</taxon>
        <taxon>Polyphaga</taxon>
        <taxon>Cucujiformia</taxon>
        <taxon>Curculionidae</taxon>
        <taxon>Ceutorhynchinae</taxon>
        <taxon>Ceutorhynchus</taxon>
    </lineage>
</organism>
<dbReference type="GO" id="GO:0008270">
    <property type="term" value="F:zinc ion binding"/>
    <property type="evidence" value="ECO:0007669"/>
    <property type="project" value="UniProtKB-KW"/>
</dbReference>
<accession>A0A9N9MZT6</accession>
<dbReference type="Gene3D" id="3.30.160.60">
    <property type="entry name" value="Classic Zinc Finger"/>
    <property type="match status" value="2"/>
</dbReference>
<name>A0A9N9MZT6_9CUCU</name>
<protein>
    <recommendedName>
        <fullName evidence="6">C2H2-type domain-containing protein</fullName>
    </recommendedName>
</protein>
<dbReference type="OrthoDB" id="6711955at2759"/>
<proteinExistence type="predicted"/>
<reference evidence="7" key="1">
    <citation type="submission" date="2022-01" db="EMBL/GenBank/DDBJ databases">
        <authorList>
            <person name="King R."/>
        </authorList>
    </citation>
    <scope>NUCLEOTIDE SEQUENCE</scope>
</reference>
<evidence type="ECO:0000256" key="4">
    <source>
        <dbReference type="ARBA" id="ARBA00022833"/>
    </source>
</evidence>
<dbReference type="InterPro" id="IPR036236">
    <property type="entry name" value="Znf_C2H2_sf"/>
</dbReference>
<keyword evidence="2" id="KW-0677">Repeat</keyword>
<dbReference type="InterPro" id="IPR013087">
    <property type="entry name" value="Znf_C2H2_type"/>
</dbReference>
<evidence type="ECO:0000256" key="3">
    <source>
        <dbReference type="ARBA" id="ARBA00022771"/>
    </source>
</evidence>
<evidence type="ECO:0000259" key="6">
    <source>
        <dbReference type="PROSITE" id="PS50157"/>
    </source>
</evidence>
<dbReference type="EMBL" id="OU892282">
    <property type="protein sequence ID" value="CAG9770975.1"/>
    <property type="molecule type" value="Genomic_DNA"/>
</dbReference>
<dbReference type="Proteomes" id="UP001152799">
    <property type="component" value="Chromosome 6"/>
</dbReference>